<dbReference type="Proteomes" id="UP000261520">
    <property type="component" value="Unplaced"/>
</dbReference>
<keyword evidence="1 2" id="KW-0727">SH2 domain</keyword>
<dbReference type="GO" id="GO:0001784">
    <property type="term" value="F:phosphotyrosine residue binding"/>
    <property type="evidence" value="ECO:0007669"/>
    <property type="project" value="TreeGrafter"/>
</dbReference>
<dbReference type="InterPro" id="IPR036860">
    <property type="entry name" value="SH2_dom_sf"/>
</dbReference>
<dbReference type="PRINTS" id="PR00401">
    <property type="entry name" value="SH2DOMAIN"/>
</dbReference>
<feature type="compositionally biased region" description="Basic and acidic residues" evidence="3">
    <location>
        <begin position="203"/>
        <end position="218"/>
    </location>
</feature>
<dbReference type="STRING" id="409849.ENSPMGP00000001058"/>
<accession>A0A3B3Z8Y8</accession>
<evidence type="ECO:0000313" key="5">
    <source>
        <dbReference type="Ensembl" id="ENSPMGP00000001058.1"/>
    </source>
</evidence>
<dbReference type="CDD" id="cd09945">
    <property type="entry name" value="SH2_SHB_SHD_SHE_SHF_like"/>
    <property type="match status" value="1"/>
</dbReference>
<organism evidence="5 6">
    <name type="scientific">Periophthalmus magnuspinnatus</name>
    <dbReference type="NCBI Taxonomy" id="409849"/>
    <lineage>
        <taxon>Eukaryota</taxon>
        <taxon>Metazoa</taxon>
        <taxon>Chordata</taxon>
        <taxon>Craniata</taxon>
        <taxon>Vertebrata</taxon>
        <taxon>Euteleostomi</taxon>
        <taxon>Actinopterygii</taxon>
        <taxon>Neopterygii</taxon>
        <taxon>Teleostei</taxon>
        <taxon>Neoteleostei</taxon>
        <taxon>Acanthomorphata</taxon>
        <taxon>Gobiaria</taxon>
        <taxon>Gobiiformes</taxon>
        <taxon>Gobioidei</taxon>
        <taxon>Gobiidae</taxon>
        <taxon>Oxudercinae</taxon>
        <taxon>Periophthalmus</taxon>
    </lineage>
</organism>
<dbReference type="SUPFAM" id="SSF55550">
    <property type="entry name" value="SH2 domain"/>
    <property type="match status" value="1"/>
</dbReference>
<dbReference type="PANTHER" id="PTHR15127">
    <property type="entry name" value="HEAVYWEIGHT, ISOFORM A"/>
    <property type="match status" value="1"/>
</dbReference>
<evidence type="ECO:0000256" key="3">
    <source>
        <dbReference type="SAM" id="MobiDB-lite"/>
    </source>
</evidence>
<feature type="domain" description="SH2" evidence="4">
    <location>
        <begin position="285"/>
        <end position="380"/>
    </location>
</feature>
<dbReference type="Gene3D" id="3.30.505.10">
    <property type="entry name" value="SH2 domain"/>
    <property type="match status" value="1"/>
</dbReference>
<feature type="region of interest" description="Disordered" evidence="3">
    <location>
        <begin position="39"/>
        <end position="60"/>
    </location>
</feature>
<feature type="region of interest" description="Disordered" evidence="3">
    <location>
        <begin position="94"/>
        <end position="156"/>
    </location>
</feature>
<feature type="region of interest" description="Disordered" evidence="3">
    <location>
        <begin position="172"/>
        <end position="218"/>
    </location>
</feature>
<dbReference type="InterPro" id="IPR000980">
    <property type="entry name" value="SH2"/>
</dbReference>
<dbReference type="InterPro" id="IPR051846">
    <property type="entry name" value="SH2_domain_adapters"/>
</dbReference>
<dbReference type="Pfam" id="PF00017">
    <property type="entry name" value="SH2"/>
    <property type="match status" value="1"/>
</dbReference>
<dbReference type="PROSITE" id="PS50001">
    <property type="entry name" value="SH2"/>
    <property type="match status" value="1"/>
</dbReference>
<name>A0A3B3Z8Y8_9GOBI</name>
<keyword evidence="6" id="KW-1185">Reference proteome</keyword>
<feature type="compositionally biased region" description="Low complexity" evidence="3">
    <location>
        <begin position="113"/>
        <end position="123"/>
    </location>
</feature>
<evidence type="ECO:0000259" key="4">
    <source>
        <dbReference type="PROSITE" id="PS50001"/>
    </source>
</evidence>
<reference evidence="5" key="1">
    <citation type="submission" date="2025-08" db="UniProtKB">
        <authorList>
            <consortium name="Ensembl"/>
        </authorList>
    </citation>
    <scope>IDENTIFICATION</scope>
</reference>
<proteinExistence type="predicted"/>
<dbReference type="Ensembl" id="ENSPMGT00000001118.1">
    <property type="protein sequence ID" value="ENSPMGP00000001058.1"/>
    <property type="gene ID" value="ENSPMGG00000000965.1"/>
</dbReference>
<evidence type="ECO:0000313" key="6">
    <source>
        <dbReference type="Proteomes" id="UP000261520"/>
    </source>
</evidence>
<dbReference type="SMART" id="SM00252">
    <property type="entry name" value="SH2"/>
    <property type="match status" value="1"/>
</dbReference>
<reference evidence="5" key="2">
    <citation type="submission" date="2025-09" db="UniProtKB">
        <authorList>
            <consortium name="Ensembl"/>
        </authorList>
    </citation>
    <scope>IDENTIFICATION</scope>
</reference>
<evidence type="ECO:0000256" key="1">
    <source>
        <dbReference type="ARBA" id="ARBA00022999"/>
    </source>
</evidence>
<feature type="region of interest" description="Disordered" evidence="3">
    <location>
        <begin position="233"/>
        <end position="255"/>
    </location>
</feature>
<dbReference type="PANTHER" id="PTHR15127:SF33">
    <property type="entry name" value="SH2 DOMAIN-CONTAINING ADAPTER PROTEIN D"/>
    <property type="match status" value="1"/>
</dbReference>
<protein>
    <recommendedName>
        <fullName evidence="4">SH2 domain-containing protein</fullName>
    </recommendedName>
</protein>
<feature type="compositionally biased region" description="Basic and acidic residues" evidence="3">
    <location>
        <begin position="235"/>
        <end position="247"/>
    </location>
</feature>
<feature type="compositionally biased region" description="Basic and acidic residues" evidence="3">
    <location>
        <begin position="132"/>
        <end position="144"/>
    </location>
</feature>
<feature type="region of interest" description="Disordered" evidence="3">
    <location>
        <begin position="1"/>
        <end position="25"/>
    </location>
</feature>
<sequence>MAKWLKLNFGSRRDPPQPPRPDYTESEILRAYRAQKELDFEDPYSPDREPQNGGLGSCASTVSLPSFPAFGAVLPNGVEVKVVSPKHRLIKVDSQEFGRSKVPLSPVTVQEEPVVPSAPAASDADTDYSDPFDARPDPRPKLSWEPKPLPPECGSYMEPFEAQRIISELQHSAMTSRSGSSDGGQLYDNPYEERGRTQPRSRLPQDDERPADEYDQPWEWKKDNISKALAVQFEGAERERSRTEQSRFGRAGASSESTTLRLVGDTLPLLGERVDPFTPLERQVWYHGAISRAEAESLLTLCKESSYLVRNSQTCRTDFSLSIRSCKGFMHMKFSESADGRFVLGENSPPFSTIPEVINYYTTHKLPIRGAEHMSLLYPVIVQTL</sequence>
<dbReference type="AlphaFoldDB" id="A0A3B3Z8Y8"/>
<evidence type="ECO:0000256" key="2">
    <source>
        <dbReference type="PROSITE-ProRule" id="PRU00191"/>
    </source>
</evidence>